<gene>
    <name evidence="2" type="ORF">OS125_11510</name>
</gene>
<dbReference type="Proteomes" id="UP001081709">
    <property type="component" value="Unassembled WGS sequence"/>
</dbReference>
<feature type="region of interest" description="Disordered" evidence="1">
    <location>
        <begin position="51"/>
        <end position="74"/>
    </location>
</feature>
<accession>A0ABT3WUP8</accession>
<sequence length="74" mass="8481">MRTPRSRGELNIACRHILERLDAVRLTPSLTAGEKERVRLLMREVADIQKRGTGPRRWPTAADKAREAQHVNHS</sequence>
<dbReference type="EMBL" id="JAPMKV010000010">
    <property type="protein sequence ID" value="MCX7445858.1"/>
    <property type="molecule type" value="Genomic_DNA"/>
</dbReference>
<feature type="compositionally biased region" description="Basic and acidic residues" evidence="1">
    <location>
        <begin position="63"/>
        <end position="74"/>
    </location>
</feature>
<keyword evidence="3" id="KW-1185">Reference proteome</keyword>
<comment type="caution">
    <text evidence="2">The sequence shown here is derived from an EMBL/GenBank/DDBJ whole genome shotgun (WGS) entry which is preliminary data.</text>
</comment>
<protein>
    <submittedName>
        <fullName evidence="2">Uncharacterized protein</fullName>
    </submittedName>
</protein>
<evidence type="ECO:0000313" key="2">
    <source>
        <dbReference type="EMBL" id="MCX7445858.1"/>
    </source>
</evidence>
<evidence type="ECO:0000256" key="1">
    <source>
        <dbReference type="SAM" id="MobiDB-lite"/>
    </source>
</evidence>
<organism evidence="2 3">
    <name type="scientific">Corynebacterium pygosceleis</name>
    <dbReference type="NCBI Taxonomy" id="2800406"/>
    <lineage>
        <taxon>Bacteria</taxon>
        <taxon>Bacillati</taxon>
        <taxon>Actinomycetota</taxon>
        <taxon>Actinomycetes</taxon>
        <taxon>Mycobacteriales</taxon>
        <taxon>Corynebacteriaceae</taxon>
        <taxon>Corynebacterium</taxon>
    </lineage>
</organism>
<evidence type="ECO:0000313" key="3">
    <source>
        <dbReference type="Proteomes" id="UP001081709"/>
    </source>
</evidence>
<dbReference type="RefSeq" id="WP_267186879.1">
    <property type="nucleotide sequence ID" value="NZ_JAPMKV010000010.1"/>
</dbReference>
<name>A0ABT3WUP8_9CORY</name>
<reference evidence="2" key="1">
    <citation type="submission" date="2022-11" db="EMBL/GenBank/DDBJ databases">
        <title>Corynebacterium sp. isolated from Penguins.</title>
        <authorList>
            <person name="Sedlar K."/>
            <person name="Svec P."/>
        </authorList>
    </citation>
    <scope>NUCLEOTIDE SEQUENCE</scope>
    <source>
        <strain evidence="2">P7003</strain>
    </source>
</reference>
<proteinExistence type="predicted"/>